<dbReference type="Pfam" id="PF14117">
    <property type="entry name" value="DUF4287"/>
    <property type="match status" value="1"/>
</dbReference>
<dbReference type="RefSeq" id="WP_317713696.1">
    <property type="nucleotide sequence ID" value="NZ_JAWLUM010000002.1"/>
</dbReference>
<protein>
    <submittedName>
        <fullName evidence="1">DUF4287 domain-containing protein</fullName>
    </submittedName>
</protein>
<name>A0ABU4EWZ7_WILMA</name>
<accession>A0ABU4EWZ7</accession>
<gene>
    <name evidence="1" type="ORF">R4198_16275</name>
</gene>
<evidence type="ECO:0000313" key="1">
    <source>
        <dbReference type="EMBL" id="MDV7135261.1"/>
    </source>
</evidence>
<proteinExistence type="predicted"/>
<dbReference type="EMBL" id="JAWLUM010000002">
    <property type="protein sequence ID" value="MDV7135261.1"/>
    <property type="molecule type" value="Genomic_DNA"/>
</dbReference>
<organism evidence="1 2">
    <name type="scientific">Williamsia marianensis</name>
    <dbReference type="NCBI Taxonomy" id="85044"/>
    <lineage>
        <taxon>Bacteria</taxon>
        <taxon>Bacillati</taxon>
        <taxon>Actinomycetota</taxon>
        <taxon>Actinomycetes</taxon>
        <taxon>Mycobacteriales</taxon>
        <taxon>Nocardiaceae</taxon>
        <taxon>Williamsia</taxon>
    </lineage>
</organism>
<dbReference type="Proteomes" id="UP001185792">
    <property type="component" value="Unassembled WGS sequence"/>
</dbReference>
<sequence>MSFQAYLDNIEGKTGLTPRQFVDRAHERGYGKDTKATVIVEWLKHDYDLGRGHAMALAHVIRKGAAIDGKFVGAPGAHGDPKDHLWLDGVDSKPLGY</sequence>
<dbReference type="InterPro" id="IPR025629">
    <property type="entry name" value="DUF4287"/>
</dbReference>
<reference evidence="1 2" key="1">
    <citation type="submission" date="2023-10" db="EMBL/GenBank/DDBJ databases">
        <title>Development of a sustainable strategy for remediation of hydrocarbon-contaminated territories based on the waste exchange concept.</title>
        <authorList>
            <person name="Krivoruchko A."/>
        </authorList>
    </citation>
    <scope>NUCLEOTIDE SEQUENCE [LARGE SCALE GENOMIC DNA]</scope>
    <source>
        <strain evidence="1 2">IEGM 1236</strain>
    </source>
</reference>
<comment type="caution">
    <text evidence="1">The sequence shown here is derived from an EMBL/GenBank/DDBJ whole genome shotgun (WGS) entry which is preliminary data.</text>
</comment>
<evidence type="ECO:0000313" key="2">
    <source>
        <dbReference type="Proteomes" id="UP001185792"/>
    </source>
</evidence>
<keyword evidence="2" id="KW-1185">Reference proteome</keyword>